<keyword evidence="7" id="KW-1185">Reference proteome</keyword>
<dbReference type="PANTHER" id="PTHR42659">
    <property type="entry name" value="XANTHINE DEHYDROGENASE SUBUNIT C-RELATED"/>
    <property type="match status" value="1"/>
</dbReference>
<dbReference type="InterPro" id="IPR005107">
    <property type="entry name" value="CO_DH_flav_C"/>
</dbReference>
<dbReference type="FunFam" id="3.30.465.10:FF:000017">
    <property type="entry name" value="Xanthine dehydrogenase, FAD binding subunit"/>
    <property type="match status" value="1"/>
</dbReference>
<dbReference type="EC" id="1.2.99.8" evidence="5"/>
<dbReference type="GO" id="GO:0043795">
    <property type="term" value="F:glyceraldehyde oxidoreductase activity"/>
    <property type="evidence" value="ECO:0007669"/>
    <property type="project" value="UniProtKB-EC"/>
</dbReference>
<organism evidence="6 7">
    <name type="scientific">Sulfurisphaera ohwakuensis</name>
    <dbReference type="NCBI Taxonomy" id="69656"/>
    <lineage>
        <taxon>Archaea</taxon>
        <taxon>Thermoproteota</taxon>
        <taxon>Thermoprotei</taxon>
        <taxon>Sulfolobales</taxon>
        <taxon>Sulfolobaceae</taxon>
        <taxon>Sulfurisphaera</taxon>
    </lineage>
</organism>
<dbReference type="InterPro" id="IPR016169">
    <property type="entry name" value="FAD-bd_PCMH_sub2"/>
</dbReference>
<feature type="domain" description="FAD-binding PCMH-type" evidence="4">
    <location>
        <begin position="1"/>
        <end position="175"/>
    </location>
</feature>
<dbReference type="EMBL" id="CP045484">
    <property type="protein sequence ID" value="QGR17497.1"/>
    <property type="molecule type" value="Genomic_DNA"/>
</dbReference>
<dbReference type="Gene3D" id="3.30.390.50">
    <property type="entry name" value="CO dehydrogenase flavoprotein, C-terminal domain"/>
    <property type="match status" value="1"/>
</dbReference>
<dbReference type="InterPro" id="IPR051312">
    <property type="entry name" value="Diverse_Substr_Oxidored"/>
</dbReference>
<dbReference type="GO" id="GO:0071949">
    <property type="term" value="F:FAD binding"/>
    <property type="evidence" value="ECO:0007669"/>
    <property type="project" value="InterPro"/>
</dbReference>
<reference evidence="5 8" key="2">
    <citation type="submission" date="2020-08" db="EMBL/GenBank/DDBJ databases">
        <title>Genomic Encyclopedia of Type Strains, Phase IV (KMG-IV): sequencing the most valuable type-strain genomes for metagenomic binning, comparative biology and taxonomic classification.</title>
        <authorList>
            <person name="Goeker M."/>
        </authorList>
    </citation>
    <scope>NUCLEOTIDE SEQUENCE [LARGE SCALE GENOMIC DNA]</scope>
    <source>
        <strain evidence="5 8">DSM 12421</strain>
    </source>
</reference>
<proteinExistence type="predicted"/>
<evidence type="ECO:0000313" key="8">
    <source>
        <dbReference type="Proteomes" id="UP000582213"/>
    </source>
</evidence>
<dbReference type="Pfam" id="PF00941">
    <property type="entry name" value="FAD_binding_5"/>
    <property type="match status" value="1"/>
</dbReference>
<evidence type="ECO:0000259" key="4">
    <source>
        <dbReference type="PROSITE" id="PS51387"/>
    </source>
</evidence>
<protein>
    <submittedName>
        <fullName evidence="5">Glyceraldehyde dehydrogenase medium subunit</fullName>
        <ecNumber evidence="5">1.2.99.8</ecNumber>
    </submittedName>
    <submittedName>
        <fullName evidence="6">Xanthine dehydrogenase family protein subunit M</fullName>
    </submittedName>
</protein>
<accession>A0A650CJ00</accession>
<dbReference type="SUPFAM" id="SSF55447">
    <property type="entry name" value="CO dehydrogenase flavoprotein C-terminal domain-like"/>
    <property type="match status" value="1"/>
</dbReference>
<dbReference type="InterPro" id="IPR002346">
    <property type="entry name" value="Mopterin_DH_FAD-bd"/>
</dbReference>
<dbReference type="NCBIfam" id="NF041019">
    <property type="entry name" value="glyceraldDH_beta"/>
    <property type="match status" value="1"/>
</dbReference>
<dbReference type="SMART" id="SM01092">
    <property type="entry name" value="CO_deh_flav_C"/>
    <property type="match status" value="1"/>
</dbReference>
<dbReference type="Proteomes" id="UP000427373">
    <property type="component" value="Chromosome"/>
</dbReference>
<dbReference type="RefSeq" id="WP_156014983.1">
    <property type="nucleotide sequence ID" value="NZ_CP045484.1"/>
</dbReference>
<dbReference type="Gene3D" id="3.30.43.10">
    <property type="entry name" value="Uridine Diphospho-n-acetylenolpyruvylglucosamine Reductase, domain 2"/>
    <property type="match status" value="1"/>
</dbReference>
<reference evidence="6 7" key="1">
    <citation type="submission" date="2019-10" db="EMBL/GenBank/DDBJ databases">
        <title>Genome Sequences from Six Type Strain Members of the Archaeal Family Sulfolobaceae: Acidianus ambivalens, Acidianus infernus, Metallosphaera prunae, Stygiolobus azoricus, Sulfolobus metallicus, and Sulfurisphaera ohwakuensis.</title>
        <authorList>
            <person name="Counts J.A."/>
            <person name="Kelly R.M."/>
        </authorList>
    </citation>
    <scope>NUCLEOTIDE SEQUENCE [LARGE SCALE GENOMIC DNA]</scope>
    <source>
        <strain evidence="6 7">TA-1</strain>
    </source>
</reference>
<dbReference type="EMBL" id="JACHFY010000007">
    <property type="protein sequence ID" value="MBB5253830.1"/>
    <property type="molecule type" value="Genomic_DNA"/>
</dbReference>
<evidence type="ECO:0000313" key="5">
    <source>
        <dbReference type="EMBL" id="MBB5253830.1"/>
    </source>
</evidence>
<name>A0A650CJ00_SULOH</name>
<sequence length="283" mass="31195">MFPPQFGYYRPSSLADALDFMSGGGTKPLAGGQSLIPMLKFRLIQPKFLVDLNSLRELYFIRDEGNTVSIGSMIKHADIVKDLTIKNKLPLLSHTASKVGDMQVRNMGTIGGSLSNADPSADYPAVALAYDAKMVLISSSGEREVPAKDFFKGPFTTELREDEILREIKFPVLQGYKFKYEKIVRRAGDFALVGMAVLAKVEGNKVEDIRVAYTGVGDKPYRPYELEKMLVGEASLSKIKEFAEKVSNSINPPSDSRGSSSYRRKVTQLVTINVLKEVLGVVS</sequence>
<evidence type="ECO:0000256" key="3">
    <source>
        <dbReference type="ARBA" id="ARBA00023002"/>
    </source>
</evidence>
<keyword evidence="3 5" id="KW-0560">Oxidoreductase</keyword>
<dbReference type="GeneID" id="42801596"/>
<dbReference type="InterPro" id="IPR016166">
    <property type="entry name" value="FAD-bd_PCMH"/>
</dbReference>
<evidence type="ECO:0000256" key="2">
    <source>
        <dbReference type="ARBA" id="ARBA00022827"/>
    </source>
</evidence>
<dbReference type="InterPro" id="IPR016167">
    <property type="entry name" value="FAD-bd_PCMH_sub1"/>
</dbReference>
<keyword evidence="1" id="KW-0285">Flavoprotein</keyword>
<keyword evidence="2" id="KW-0274">FAD</keyword>
<dbReference type="OrthoDB" id="19205at2157"/>
<dbReference type="Gene3D" id="3.30.465.10">
    <property type="match status" value="1"/>
</dbReference>
<evidence type="ECO:0000313" key="7">
    <source>
        <dbReference type="Proteomes" id="UP000427373"/>
    </source>
</evidence>
<dbReference type="InterPro" id="IPR036683">
    <property type="entry name" value="CO_DH_flav_C_dom_sf"/>
</dbReference>
<dbReference type="Proteomes" id="UP000582213">
    <property type="component" value="Unassembled WGS sequence"/>
</dbReference>
<evidence type="ECO:0000313" key="6">
    <source>
        <dbReference type="EMBL" id="QGR17497.1"/>
    </source>
</evidence>
<gene>
    <name evidence="6" type="ORF">D1869_10095</name>
    <name evidence="5" type="ORF">HNQ62_001601</name>
</gene>
<dbReference type="InterPro" id="IPR036318">
    <property type="entry name" value="FAD-bd_PCMH-like_sf"/>
</dbReference>
<dbReference type="AlphaFoldDB" id="A0A650CJ00"/>
<dbReference type="Pfam" id="PF03450">
    <property type="entry name" value="CO_deh_flav_C"/>
    <property type="match status" value="1"/>
</dbReference>
<dbReference type="KEGG" id="soh:D1869_10095"/>
<dbReference type="SUPFAM" id="SSF56176">
    <property type="entry name" value="FAD-binding/transporter-associated domain-like"/>
    <property type="match status" value="1"/>
</dbReference>
<dbReference type="InterPro" id="IPR053586">
    <property type="entry name" value="Glyceraldehyde_DH_medium"/>
</dbReference>
<dbReference type="PROSITE" id="PS51387">
    <property type="entry name" value="FAD_PCMH"/>
    <property type="match status" value="1"/>
</dbReference>
<dbReference type="PANTHER" id="PTHR42659:SF2">
    <property type="entry name" value="XANTHINE DEHYDROGENASE SUBUNIT C-RELATED"/>
    <property type="match status" value="1"/>
</dbReference>
<evidence type="ECO:0000256" key="1">
    <source>
        <dbReference type="ARBA" id="ARBA00022630"/>
    </source>
</evidence>